<feature type="domain" description="2Fe-2S ferredoxin-type" evidence="1">
    <location>
        <begin position="589"/>
        <end position="675"/>
    </location>
</feature>
<name>A0A7W7ET86_9SPHN</name>
<evidence type="ECO:0008006" key="5">
    <source>
        <dbReference type="Google" id="ProtNLM"/>
    </source>
</evidence>
<accession>A0A7W7ET86</accession>
<dbReference type="PANTHER" id="PTHR42815:SF2">
    <property type="entry name" value="FAD-BINDING, PUTATIVE (AFU_ORTHOLOGUE AFUA_6G07600)-RELATED"/>
    <property type="match status" value="1"/>
</dbReference>
<protein>
    <recommendedName>
        <fullName evidence="5">FAD-binding oxidoreductase</fullName>
    </recommendedName>
</protein>
<dbReference type="InterPro" id="IPR008333">
    <property type="entry name" value="Cbr1-like_FAD-bd_dom"/>
</dbReference>
<dbReference type="SUPFAM" id="SSF52343">
    <property type="entry name" value="Ferredoxin reductase-like, C-terminal NADP-linked domain"/>
    <property type="match status" value="1"/>
</dbReference>
<proteinExistence type="predicted"/>
<dbReference type="PANTHER" id="PTHR42815">
    <property type="entry name" value="FAD-BINDING, PUTATIVE (AFU_ORTHOLOGUE AFUA_6G07600)-RELATED"/>
    <property type="match status" value="1"/>
</dbReference>
<dbReference type="PROSITE" id="PS51085">
    <property type="entry name" value="2FE2S_FER_2"/>
    <property type="match status" value="1"/>
</dbReference>
<dbReference type="Gene3D" id="2.30.110.10">
    <property type="entry name" value="Electron Transport, Fmn-binding Protein, Chain A"/>
    <property type="match status" value="1"/>
</dbReference>
<dbReference type="Pfam" id="PF00175">
    <property type="entry name" value="NAD_binding_1"/>
    <property type="match status" value="1"/>
</dbReference>
<organism evidence="3 4">
    <name type="scientific">Novosphingobium taihuense</name>
    <dbReference type="NCBI Taxonomy" id="260085"/>
    <lineage>
        <taxon>Bacteria</taxon>
        <taxon>Pseudomonadati</taxon>
        <taxon>Pseudomonadota</taxon>
        <taxon>Alphaproteobacteria</taxon>
        <taxon>Sphingomonadales</taxon>
        <taxon>Sphingomonadaceae</taxon>
        <taxon>Novosphingobium</taxon>
    </lineage>
</organism>
<dbReference type="SUPFAM" id="SSF54292">
    <property type="entry name" value="2Fe-2S ferredoxin-like"/>
    <property type="match status" value="1"/>
</dbReference>
<dbReference type="InterPro" id="IPR017938">
    <property type="entry name" value="Riboflavin_synthase-like_b-brl"/>
</dbReference>
<evidence type="ECO:0000259" key="2">
    <source>
        <dbReference type="PROSITE" id="PS51384"/>
    </source>
</evidence>
<dbReference type="InterPro" id="IPR039261">
    <property type="entry name" value="FNR_nucleotide-bd"/>
</dbReference>
<dbReference type="InterPro" id="IPR006058">
    <property type="entry name" value="2Fe2S_fd_BS"/>
</dbReference>
<dbReference type="PRINTS" id="PR00410">
    <property type="entry name" value="PHEHYDRXLASE"/>
</dbReference>
<dbReference type="SUPFAM" id="SSF50475">
    <property type="entry name" value="FMN-binding split barrel"/>
    <property type="match status" value="1"/>
</dbReference>
<dbReference type="Pfam" id="PF00111">
    <property type="entry name" value="Fer2"/>
    <property type="match status" value="1"/>
</dbReference>
<dbReference type="PROSITE" id="PS00197">
    <property type="entry name" value="2FE2S_FER_1"/>
    <property type="match status" value="1"/>
</dbReference>
<dbReference type="Pfam" id="PF00970">
    <property type="entry name" value="FAD_binding_6"/>
    <property type="match status" value="1"/>
</dbReference>
<evidence type="ECO:0000313" key="4">
    <source>
        <dbReference type="Proteomes" id="UP000538566"/>
    </source>
</evidence>
<dbReference type="Gene3D" id="2.40.30.10">
    <property type="entry name" value="Translation factors"/>
    <property type="match status" value="1"/>
</dbReference>
<keyword evidence="4" id="KW-1185">Reference proteome</keyword>
<dbReference type="SUPFAM" id="SSF63380">
    <property type="entry name" value="Riboflavin synthase domain-like"/>
    <property type="match status" value="1"/>
</dbReference>
<sequence length="675" mass="72507">MDRNDHPDTNPIWHEGERAIQAHVGVVDRMAELGARVIRPFMPDQHRTFYSQLPFVILGSVDTGGAAWATVVEGEPGFLSSPDPAHLSFGALPHADDPALGGIDDGAALGLLGIELHSRRRNRVNGTLRMAASGAPVLEVGQSFGNCPQYIQLRDATLSRAPSAPPAKAPEELPALDRPARAMIAGADTFFVASYADRPDTGRQVDVSHRGGKPGFVRVDAEGKLTIPDFSGNLFFATLGNVLLNGQAGLVFIDFESGDMLQMSGKAEVILDSPEIATFAGAERLWTFVPHRIVRRSGALALRWSFRENGWSPNALATGQWQAPSNWHQLRVERIVAESASIRSFHLRPVSTDLGWQHKAGQHLPIRVRLAGEDTPSVRTYTLSSAPSDPLYRISVKREGKVSTWLHDHVHEGDLIEARAPAGSFVIEPDAPRLAVLIGAGIGITPMISMLRELVGQRADGTPSRPAVLIQSARSLPERAFTNELAAFADRVRVVRVLGDATGARAAADYDVAGRIDLALLSSVLPFGDHDFYLCGPEGFMQAIYDALRSANVPDHRIHAEAFGPSSLQRKSDATREAMPAAQPATTPVPVLFTTSLKEARWKPGDGSLLELAEARGLKPEFGCRSGSCGSCKVKLTAGSVAYPRAPSAEVASDEVLLCCAVPAEGNDKPLQIEA</sequence>
<dbReference type="Proteomes" id="UP000538566">
    <property type="component" value="Unassembled WGS sequence"/>
</dbReference>
<gene>
    <name evidence="3" type="ORF">GGR37_001266</name>
</gene>
<dbReference type="CDD" id="cd00207">
    <property type="entry name" value="fer2"/>
    <property type="match status" value="1"/>
</dbReference>
<dbReference type="RefSeq" id="WP_144905144.1">
    <property type="nucleotide sequence ID" value="NZ_JACHOA010000002.1"/>
</dbReference>
<feature type="domain" description="FAD-binding FR-type" evidence="2">
    <location>
        <begin position="325"/>
        <end position="428"/>
    </location>
</feature>
<dbReference type="GO" id="GO:0051537">
    <property type="term" value="F:2 iron, 2 sulfur cluster binding"/>
    <property type="evidence" value="ECO:0007669"/>
    <property type="project" value="InterPro"/>
</dbReference>
<dbReference type="InterPro" id="IPR017927">
    <property type="entry name" value="FAD-bd_FR_type"/>
</dbReference>
<dbReference type="EMBL" id="JACHOA010000002">
    <property type="protein sequence ID" value="MBB4613007.1"/>
    <property type="molecule type" value="Genomic_DNA"/>
</dbReference>
<dbReference type="InterPro" id="IPR001433">
    <property type="entry name" value="OxRdtase_FAD/NAD-bd"/>
</dbReference>
<dbReference type="Gene3D" id="3.10.20.30">
    <property type="match status" value="1"/>
</dbReference>
<evidence type="ECO:0000313" key="3">
    <source>
        <dbReference type="EMBL" id="MBB4613007.1"/>
    </source>
</evidence>
<dbReference type="Gene3D" id="3.40.50.80">
    <property type="entry name" value="Nucleotide-binding domain of ferredoxin-NADP reductase (FNR) module"/>
    <property type="match status" value="1"/>
</dbReference>
<dbReference type="InterPro" id="IPR012675">
    <property type="entry name" value="Beta-grasp_dom_sf"/>
</dbReference>
<dbReference type="GO" id="GO:0016491">
    <property type="term" value="F:oxidoreductase activity"/>
    <property type="evidence" value="ECO:0007669"/>
    <property type="project" value="InterPro"/>
</dbReference>
<dbReference type="PROSITE" id="PS51384">
    <property type="entry name" value="FAD_FR"/>
    <property type="match status" value="1"/>
</dbReference>
<dbReference type="AlphaFoldDB" id="A0A7W7ET86"/>
<dbReference type="InterPro" id="IPR001041">
    <property type="entry name" value="2Fe-2S_ferredoxin-type"/>
</dbReference>
<reference evidence="3 4" key="1">
    <citation type="submission" date="2020-08" db="EMBL/GenBank/DDBJ databases">
        <title>Genomic Encyclopedia of Type Strains, Phase IV (KMG-IV): sequencing the most valuable type-strain genomes for metagenomic binning, comparative biology and taxonomic classification.</title>
        <authorList>
            <person name="Goeker M."/>
        </authorList>
    </citation>
    <scope>NUCLEOTIDE SEQUENCE [LARGE SCALE GENOMIC DNA]</scope>
    <source>
        <strain evidence="3 4">DSM 17507</strain>
    </source>
</reference>
<dbReference type="CDD" id="cd06184">
    <property type="entry name" value="flavohem_like_fad_nad_binding"/>
    <property type="match status" value="1"/>
</dbReference>
<dbReference type="InterPro" id="IPR012349">
    <property type="entry name" value="Split_barrel_FMN-bd"/>
</dbReference>
<dbReference type="OrthoDB" id="9786134at2"/>
<comment type="caution">
    <text evidence="3">The sequence shown here is derived from an EMBL/GenBank/DDBJ whole genome shotgun (WGS) entry which is preliminary data.</text>
</comment>
<dbReference type="InterPro" id="IPR036010">
    <property type="entry name" value="2Fe-2S_ferredoxin-like_sf"/>
</dbReference>
<evidence type="ECO:0000259" key="1">
    <source>
        <dbReference type="PROSITE" id="PS51085"/>
    </source>
</evidence>